<dbReference type="InterPro" id="IPR003618">
    <property type="entry name" value="TFIIS_cen_dom"/>
</dbReference>
<comment type="caution">
    <text evidence="3">The sequence shown here is derived from an EMBL/GenBank/DDBJ whole genome shotgun (WGS) entry which is preliminary data.</text>
</comment>
<feature type="compositionally biased region" description="Polar residues" evidence="1">
    <location>
        <begin position="134"/>
        <end position="143"/>
    </location>
</feature>
<feature type="compositionally biased region" description="Low complexity" evidence="1">
    <location>
        <begin position="646"/>
        <end position="658"/>
    </location>
</feature>
<dbReference type="AlphaFoldDB" id="A0A9Q0JMD3"/>
<evidence type="ECO:0000259" key="2">
    <source>
        <dbReference type="PROSITE" id="PS51321"/>
    </source>
</evidence>
<name>A0A9Q0JMD3_9ROSI</name>
<dbReference type="Pfam" id="PF07744">
    <property type="entry name" value="SPOC"/>
    <property type="match status" value="1"/>
</dbReference>
<feature type="compositionally biased region" description="Basic and acidic residues" evidence="1">
    <location>
        <begin position="659"/>
        <end position="681"/>
    </location>
</feature>
<feature type="compositionally biased region" description="Polar residues" evidence="1">
    <location>
        <begin position="158"/>
        <end position="184"/>
    </location>
</feature>
<organism evidence="3 4">
    <name type="scientific">Turnera subulata</name>
    <dbReference type="NCBI Taxonomy" id="218843"/>
    <lineage>
        <taxon>Eukaryota</taxon>
        <taxon>Viridiplantae</taxon>
        <taxon>Streptophyta</taxon>
        <taxon>Embryophyta</taxon>
        <taxon>Tracheophyta</taxon>
        <taxon>Spermatophyta</taxon>
        <taxon>Magnoliopsida</taxon>
        <taxon>eudicotyledons</taxon>
        <taxon>Gunneridae</taxon>
        <taxon>Pentapetalae</taxon>
        <taxon>rosids</taxon>
        <taxon>fabids</taxon>
        <taxon>Malpighiales</taxon>
        <taxon>Passifloraceae</taxon>
        <taxon>Turnera</taxon>
    </lineage>
</organism>
<feature type="compositionally biased region" description="Polar residues" evidence="1">
    <location>
        <begin position="871"/>
        <end position="881"/>
    </location>
</feature>
<protein>
    <recommendedName>
        <fullName evidence="2">TFIIS central domain-containing protein</fullName>
    </recommendedName>
</protein>
<dbReference type="SMART" id="SM00510">
    <property type="entry name" value="TFS2M"/>
    <property type="match status" value="1"/>
</dbReference>
<sequence length="1102" mass="120337">MQRIQMGQVEHIANNNTLMQMGSTNNGINGSVLQTVPNNHMGEVAGSPGVLFQQIPVTNNPTQVLEPSSNNHVSPRLSTSKMQMAQMEPHSYNLDLLQGQFLLPNRQFGGNAAISNNVGSESVLAKRKSPGDPASNSGTQKLSMPNKRVAQMEHRPWLQQTSAPGKLPVQSQSLPNHSGSQRSQPPAKRSALGKTGQQLPNQRNQALQISPKGQSESFESVRSKLRQSLADALALVTQQQDSTSGGKTNAPEEAACIPGKTLDTSQHPGQTSVAADAAEHMSEHSRELSTTQRDSAVQNLGNCETSSQGTLTNLSTDGLNSNGLGSQSGTILHGEDVPFSDSFFAKDELLQGNGLAWVLEPDMEVPEKMVLETSEKQTGLDDVGAGQVVHDPQTLATKIEAELFKLFGGVNKKYKEKGRSLLFNLKDRNNPALRERVMAGEIPPERLCSMSAEELASEELSQWRMAKAEELAQMVVLPESDVDIRRLVKKTHKGEFQVEVDEPDSVSVDVAISAKSQTQMRPRSEEKQGSLPLKHDKMKQKVNVTADKSNSEEQPDPCTLTIPSNEGNDLMQGLMVDDELKDAEFLPPIVSLDEFMESLNSEPPFEDLPADARKTPNSDSDDSGKTASNSEKGDSPVGSESKFFGDNANAAADNPENADLAKTDKPDSDAKHSVNRKESDTARPATVSKENYIWEGLLQLNVSATAPVIGVFKSGERTSSKEWSSFIEVKGRVRLDAFEKFLQELPMSRSRSLMAVHFICNEGAAESEHASIVEAADSYVLDGRVGFAEPAPGVELYLCPPHSKTREMITKVLPKDQVDEFNAIDKGLIGVIVWRKPQIASTVSPNSASQHKHSSKKQQFTTRRYHEQDTNVKLNATQNHPSARGGPLPSYSNPKSDDNDDDDVPPGFGPPAARDEDDLPEFNFSSRSSVKLGSQSSLQNRSRAMGNPYSPHSQNQSRPVDQMRELVQKYGQSKPVVPPVNWQRSTVPSMKSWDDDDDDMPEWQPEDTRQHPNFHSMNVRGVQQQLVRANMGQQNPHQVAPPAASIQPQANGMYGQQASSYGTWMVPPGYRPGAQLYGSPATGAAGQHGMAWRRDAPQSRGF</sequence>
<dbReference type="InterPro" id="IPR012921">
    <property type="entry name" value="SPOC_C"/>
</dbReference>
<feature type="compositionally biased region" description="Polar residues" evidence="1">
    <location>
        <begin position="950"/>
        <end position="959"/>
    </location>
</feature>
<feature type="compositionally biased region" description="Basic and acidic residues" evidence="1">
    <location>
        <begin position="1092"/>
        <end position="1102"/>
    </location>
</feature>
<accession>A0A9Q0JMD3</accession>
<proteinExistence type="predicted"/>
<dbReference type="InterPro" id="IPR036575">
    <property type="entry name" value="TFIIS_cen_dom_sf"/>
</dbReference>
<feature type="domain" description="TFIIS central" evidence="2">
    <location>
        <begin position="373"/>
        <end position="483"/>
    </location>
</feature>
<dbReference type="PANTHER" id="PTHR11477:SF20">
    <property type="entry name" value="SPOC DOMAIN _ TRANSCRIPTION ELONGATION FACTOR S-II PROTEIN"/>
    <property type="match status" value="1"/>
</dbReference>
<reference evidence="3" key="2">
    <citation type="journal article" date="2023" name="Plants (Basel)">
        <title>Annotation of the Turnera subulata (Passifloraceae) Draft Genome Reveals the S-Locus Evolved after the Divergence of Turneroideae from Passifloroideae in a Stepwise Manner.</title>
        <authorList>
            <person name="Henning P.M."/>
            <person name="Roalson E.H."/>
            <person name="Mir W."/>
            <person name="McCubbin A.G."/>
            <person name="Shore J.S."/>
        </authorList>
    </citation>
    <scope>NUCLEOTIDE SEQUENCE</scope>
    <source>
        <strain evidence="3">F60SS</strain>
    </source>
</reference>
<evidence type="ECO:0000256" key="1">
    <source>
        <dbReference type="SAM" id="MobiDB-lite"/>
    </source>
</evidence>
<dbReference type="EMBL" id="JAKUCV010001481">
    <property type="protein sequence ID" value="KAJ4846212.1"/>
    <property type="molecule type" value="Genomic_DNA"/>
</dbReference>
<dbReference type="GO" id="GO:0005634">
    <property type="term" value="C:nucleus"/>
    <property type="evidence" value="ECO:0007669"/>
    <property type="project" value="TreeGrafter"/>
</dbReference>
<feature type="region of interest" description="Disordered" evidence="1">
    <location>
        <begin position="975"/>
        <end position="997"/>
    </location>
</feature>
<gene>
    <name evidence="3" type="ORF">Tsubulata_034739</name>
</gene>
<dbReference type="PANTHER" id="PTHR11477">
    <property type="entry name" value="TRANSCRIPTION FACTOR S-II ZINC FINGER DOMAIN-CONTAINING PROTEIN"/>
    <property type="match status" value="1"/>
</dbReference>
<dbReference type="CDD" id="cd21538">
    <property type="entry name" value="SPOC_TFIIS"/>
    <property type="match status" value="1"/>
</dbReference>
<keyword evidence="4" id="KW-1185">Reference proteome</keyword>
<dbReference type="Proteomes" id="UP001141552">
    <property type="component" value="Unassembled WGS sequence"/>
</dbReference>
<feature type="region of interest" description="Disordered" evidence="1">
    <location>
        <begin position="123"/>
        <end position="223"/>
    </location>
</feature>
<dbReference type="GO" id="GO:0006351">
    <property type="term" value="P:DNA-templated transcription"/>
    <property type="evidence" value="ECO:0007669"/>
    <property type="project" value="InterPro"/>
</dbReference>
<reference evidence="3" key="1">
    <citation type="submission" date="2022-02" db="EMBL/GenBank/DDBJ databases">
        <authorList>
            <person name="Henning P.M."/>
            <person name="McCubbin A.G."/>
            <person name="Shore J.S."/>
        </authorList>
    </citation>
    <scope>NUCLEOTIDE SEQUENCE</scope>
    <source>
        <strain evidence="3">F60SS</strain>
        <tissue evidence="3">Leaves</tissue>
    </source>
</reference>
<dbReference type="PROSITE" id="PS51321">
    <property type="entry name" value="TFIIS_CENTRAL"/>
    <property type="match status" value="1"/>
</dbReference>
<feature type="region of interest" description="Disordered" evidence="1">
    <location>
        <begin position="1077"/>
        <end position="1102"/>
    </location>
</feature>
<dbReference type="Pfam" id="PF07500">
    <property type="entry name" value="TFIIS_M"/>
    <property type="match status" value="1"/>
</dbReference>
<feature type="region of interest" description="Disordered" evidence="1">
    <location>
        <begin position="600"/>
        <end position="684"/>
    </location>
</feature>
<dbReference type="Gene3D" id="1.10.472.30">
    <property type="entry name" value="Transcription elongation factor S-II, central domain"/>
    <property type="match status" value="1"/>
</dbReference>
<evidence type="ECO:0000313" key="4">
    <source>
        <dbReference type="Proteomes" id="UP001141552"/>
    </source>
</evidence>
<feature type="region of interest" description="Disordered" evidence="1">
    <location>
        <begin position="514"/>
        <end position="570"/>
    </location>
</feature>
<evidence type="ECO:0000313" key="3">
    <source>
        <dbReference type="EMBL" id="KAJ4846212.1"/>
    </source>
</evidence>
<feature type="compositionally biased region" description="Polar residues" evidence="1">
    <location>
        <begin position="923"/>
        <end position="942"/>
    </location>
</feature>
<dbReference type="SUPFAM" id="SSF46942">
    <property type="entry name" value="Elongation factor TFIIS domain 2"/>
    <property type="match status" value="1"/>
</dbReference>
<feature type="compositionally biased region" description="Polar residues" evidence="1">
    <location>
        <begin position="195"/>
        <end position="220"/>
    </location>
</feature>
<dbReference type="OrthoDB" id="1884872at2759"/>
<feature type="region of interest" description="Disordered" evidence="1">
    <location>
        <begin position="842"/>
        <end position="959"/>
    </location>
</feature>